<dbReference type="InterPro" id="IPR046341">
    <property type="entry name" value="SET_dom_sf"/>
</dbReference>
<dbReference type="Pfam" id="PF00856">
    <property type="entry name" value="SET"/>
    <property type="match status" value="1"/>
</dbReference>
<protein>
    <recommendedName>
        <fullName evidence="2">SET domain-containing protein</fullName>
    </recommendedName>
</protein>
<name>A0A5C3P6Y4_9APHY</name>
<proteinExistence type="predicted"/>
<keyword evidence="4" id="KW-1185">Reference proteome</keyword>
<dbReference type="InParanoid" id="A0A5C3P6Y4"/>
<dbReference type="AlphaFoldDB" id="A0A5C3P6Y4"/>
<evidence type="ECO:0000256" key="1">
    <source>
        <dbReference type="SAM" id="MobiDB-lite"/>
    </source>
</evidence>
<feature type="domain" description="SET" evidence="2">
    <location>
        <begin position="392"/>
        <end position="588"/>
    </location>
</feature>
<organism evidence="3 4">
    <name type="scientific">Polyporus arcularius HHB13444</name>
    <dbReference type="NCBI Taxonomy" id="1314778"/>
    <lineage>
        <taxon>Eukaryota</taxon>
        <taxon>Fungi</taxon>
        <taxon>Dikarya</taxon>
        <taxon>Basidiomycota</taxon>
        <taxon>Agaricomycotina</taxon>
        <taxon>Agaricomycetes</taxon>
        <taxon>Polyporales</taxon>
        <taxon>Polyporaceae</taxon>
        <taxon>Polyporus</taxon>
    </lineage>
</organism>
<feature type="region of interest" description="Disordered" evidence="1">
    <location>
        <begin position="1"/>
        <end position="36"/>
    </location>
</feature>
<dbReference type="PANTHER" id="PTHR47643">
    <property type="entry name" value="TPR DOMAIN PROTEIN (AFU_ORTHOLOGUE AFUA_5G12710)"/>
    <property type="match status" value="1"/>
</dbReference>
<evidence type="ECO:0000313" key="4">
    <source>
        <dbReference type="Proteomes" id="UP000308197"/>
    </source>
</evidence>
<dbReference type="SUPFAM" id="SSF82199">
    <property type="entry name" value="SET domain"/>
    <property type="match status" value="1"/>
</dbReference>
<sequence>MNLDPHPLSIQGAVSSGLGATVRRPPPSYHHGMSPEETTDYLKRYRDWFEEDRRIPPEPAPLFDRSLLVSEQLHRRSDLERASRYSVAGSGIQVFMTRVGFAKHSSATPIQELQPVRFADMLVGRAHVGNYLLCRVIAPCSRMVAIQTVIEDVDGVAYDLSIYNFPSTFDCTLEHLDALFSVGSVLAIREPTFKAPMQGDRPLVRVDSPTDISFVVPCSPLLDDVTWRTGLAVPGSHVLPSTLDAWQERGNGYFKASQWFLAAFAYSQGIAIQSDAPVLLLNRAEAYLRMKYYSGALCDAQRVLSTAGIPDAHVGRAVFRLAKAHYGRAEYAAAQQSFVRWKNAHPDDPAADSWIERCGARSKERANGQYDWASLFRTAKKKVRLDAAEYTGPMEVRTMDQRGGGRGVVATNDLQAGDLLMVTKPFISVYASDLPKDRVIVTLDLISNTSKERTDALLLARIVEKISGNPDLHDEVFHLYAGPDYTQPPGRYPPAARAPVPVEPLNPKVDIDIAQLEAICTYNNFSPYRLENYHADEQGAKPTGLYPLASLFNHSCSANAVWYCIGDIMVIRATGPIPAGTEITIPYTVEESYQDRQAVLKKHMLEHCTCSLCEEDRKDGEGRLRTRHKLKQRVASASFLAASLTEAREFERSVRDTFRSTRGPVRPLLALALHAVAEKLRASGNPRQLKEALQQDMEALRCFGFEVSQRHGGSQSSTRLPSIGTDRFPAVTSFFEPTTMMLRIACTYLNLDEEANGELWIKAALWLTNASVGGGKELFMLVHEEALKQMNIYDYAARVL</sequence>
<evidence type="ECO:0000259" key="2">
    <source>
        <dbReference type="PROSITE" id="PS50280"/>
    </source>
</evidence>
<accession>A0A5C3P6Y4</accession>
<dbReference type="EMBL" id="ML211253">
    <property type="protein sequence ID" value="TFK85446.1"/>
    <property type="molecule type" value="Genomic_DNA"/>
</dbReference>
<gene>
    <name evidence="3" type="ORF">K466DRAFT_552090</name>
</gene>
<evidence type="ECO:0000313" key="3">
    <source>
        <dbReference type="EMBL" id="TFK85446.1"/>
    </source>
</evidence>
<dbReference type="Proteomes" id="UP000308197">
    <property type="component" value="Unassembled WGS sequence"/>
</dbReference>
<dbReference type="Gene3D" id="2.170.270.10">
    <property type="entry name" value="SET domain"/>
    <property type="match status" value="1"/>
</dbReference>
<dbReference type="InterPro" id="IPR053209">
    <property type="entry name" value="Gramillin-biosynth_MTr"/>
</dbReference>
<dbReference type="InterPro" id="IPR001214">
    <property type="entry name" value="SET_dom"/>
</dbReference>
<dbReference type="InterPro" id="IPR011990">
    <property type="entry name" value="TPR-like_helical_dom_sf"/>
</dbReference>
<dbReference type="Gene3D" id="1.25.40.10">
    <property type="entry name" value="Tetratricopeptide repeat domain"/>
    <property type="match status" value="1"/>
</dbReference>
<dbReference type="SUPFAM" id="SSF48452">
    <property type="entry name" value="TPR-like"/>
    <property type="match status" value="1"/>
</dbReference>
<dbReference type="SMART" id="SM00317">
    <property type="entry name" value="SET"/>
    <property type="match status" value="1"/>
</dbReference>
<dbReference type="PANTHER" id="PTHR47643:SF2">
    <property type="entry name" value="TPR DOMAIN PROTEIN (AFU_ORTHOLOGUE AFUA_5G12710)"/>
    <property type="match status" value="1"/>
</dbReference>
<reference evidence="3 4" key="1">
    <citation type="journal article" date="2019" name="Nat. Ecol. Evol.">
        <title>Megaphylogeny resolves global patterns of mushroom evolution.</title>
        <authorList>
            <person name="Varga T."/>
            <person name="Krizsan K."/>
            <person name="Foldi C."/>
            <person name="Dima B."/>
            <person name="Sanchez-Garcia M."/>
            <person name="Sanchez-Ramirez S."/>
            <person name="Szollosi G.J."/>
            <person name="Szarkandi J.G."/>
            <person name="Papp V."/>
            <person name="Albert L."/>
            <person name="Andreopoulos W."/>
            <person name="Angelini C."/>
            <person name="Antonin V."/>
            <person name="Barry K.W."/>
            <person name="Bougher N.L."/>
            <person name="Buchanan P."/>
            <person name="Buyck B."/>
            <person name="Bense V."/>
            <person name="Catcheside P."/>
            <person name="Chovatia M."/>
            <person name="Cooper J."/>
            <person name="Damon W."/>
            <person name="Desjardin D."/>
            <person name="Finy P."/>
            <person name="Geml J."/>
            <person name="Haridas S."/>
            <person name="Hughes K."/>
            <person name="Justo A."/>
            <person name="Karasinski D."/>
            <person name="Kautmanova I."/>
            <person name="Kiss B."/>
            <person name="Kocsube S."/>
            <person name="Kotiranta H."/>
            <person name="LaButti K.M."/>
            <person name="Lechner B.E."/>
            <person name="Liimatainen K."/>
            <person name="Lipzen A."/>
            <person name="Lukacs Z."/>
            <person name="Mihaltcheva S."/>
            <person name="Morgado L.N."/>
            <person name="Niskanen T."/>
            <person name="Noordeloos M.E."/>
            <person name="Ohm R.A."/>
            <person name="Ortiz-Santana B."/>
            <person name="Ovrebo C."/>
            <person name="Racz N."/>
            <person name="Riley R."/>
            <person name="Savchenko A."/>
            <person name="Shiryaev A."/>
            <person name="Soop K."/>
            <person name="Spirin V."/>
            <person name="Szebenyi C."/>
            <person name="Tomsovsky M."/>
            <person name="Tulloss R.E."/>
            <person name="Uehling J."/>
            <person name="Grigoriev I.V."/>
            <person name="Vagvolgyi C."/>
            <person name="Papp T."/>
            <person name="Martin F.M."/>
            <person name="Miettinen O."/>
            <person name="Hibbett D.S."/>
            <person name="Nagy L.G."/>
        </authorList>
    </citation>
    <scope>NUCLEOTIDE SEQUENCE [LARGE SCALE GENOMIC DNA]</scope>
    <source>
        <strain evidence="3 4">HHB13444</strain>
    </source>
</reference>
<dbReference type="STRING" id="1314778.A0A5C3P6Y4"/>
<dbReference type="PROSITE" id="PS50280">
    <property type="entry name" value="SET"/>
    <property type="match status" value="1"/>
</dbReference>